<sequence>MKLFNKNIAVVALSGILLGACTKDFADVNTNPLQPTDADINRGGYASGGYFAELVQRPIPTGVGVDPANDYQVVQNMSTDNWVGYFSPGRNKWDNGNNQTSYYVSDFRANGTFSTLITKVMNPYFEIKNRLHNVQTVNGKLVYTPKDLTSQAAFSLAQIVKIMAIHRATDLFGPIPYSDMEPGKIKAKYDSQEKVYKSFLKELDDAVTILNQYGTNNKVLESFDPVYQGDTAKWIRLANSLMLRLAMRVRFADQALAQQYVTKATTNAGGLIEDDSQAGKLVTSSKYIFDHSLVTMLGYGELKMGATIYSYLKGYNDPRMAKYFTKATADTHTSDFYAVRSGIDPTTDETTYKNFSVPTVVNATPTYWLRASEVQFLLAEAALIGWYTNDTAENLYKKGIEVSFAENGLTAAQAQSYYNSSAQPANYADPKNSAYNINAASTIDKKWLSSGSTEDHLEQIITQKYLANYPNGFESWSEWRRTGYPRMFTAALNRTNVGAQNIPASGKDFGMRRFPFPENEFKQNRENVTAAQSLLGGADNAATNVWWDKKSK</sequence>
<accession>A0ABS1YWF3</accession>
<dbReference type="InterPro" id="IPR011990">
    <property type="entry name" value="TPR-like_helical_dom_sf"/>
</dbReference>
<feature type="signal peptide" evidence="1">
    <location>
        <begin position="1"/>
        <end position="26"/>
    </location>
</feature>
<dbReference type="Gene3D" id="1.25.40.390">
    <property type="match status" value="1"/>
</dbReference>
<dbReference type="RefSeq" id="WP_203093780.1">
    <property type="nucleotide sequence ID" value="NZ_JAESPH010000009.1"/>
</dbReference>
<dbReference type="SUPFAM" id="SSF48452">
    <property type="entry name" value="TPR-like"/>
    <property type="match status" value="1"/>
</dbReference>
<evidence type="ECO:0000256" key="1">
    <source>
        <dbReference type="SAM" id="SignalP"/>
    </source>
</evidence>
<evidence type="ECO:0000313" key="3">
    <source>
        <dbReference type="Proteomes" id="UP000603506"/>
    </source>
</evidence>
<keyword evidence="3" id="KW-1185">Reference proteome</keyword>
<evidence type="ECO:0000313" key="2">
    <source>
        <dbReference type="EMBL" id="MBM0650330.1"/>
    </source>
</evidence>
<gene>
    <name evidence="2" type="ORF">JNB19_06105</name>
</gene>
<protein>
    <submittedName>
        <fullName evidence="2">SusD/RagB family nutrient-binding outer membrane lipoprotein</fullName>
    </submittedName>
</protein>
<dbReference type="PROSITE" id="PS51257">
    <property type="entry name" value="PROKAR_LIPOPROTEIN"/>
    <property type="match status" value="1"/>
</dbReference>
<dbReference type="InterPro" id="IPR024302">
    <property type="entry name" value="SusD-like"/>
</dbReference>
<reference evidence="2 3" key="1">
    <citation type="submission" date="2021-01" db="EMBL/GenBank/DDBJ databases">
        <title>Evidence that Capnocytophaga endodontalis is a later homotypic synonym for Capnocytophaga genospecies AHN8471, and request for opinion on proposed recognition of strain AHN8471 as type strain of the species.</title>
        <authorList>
            <person name="Nicholson A.C."/>
            <person name="Hopper C.L."/>
            <person name="Gulvik C.A."/>
            <person name="Mcquiston J.R."/>
            <person name="Lau E.F."/>
        </authorList>
    </citation>
    <scope>NUCLEOTIDE SEQUENCE [LARGE SCALE GENOMIC DNA]</scope>
    <source>
        <strain evidence="2 3">AHN9576</strain>
    </source>
</reference>
<keyword evidence="1" id="KW-0732">Signal</keyword>
<comment type="caution">
    <text evidence="2">The sequence shown here is derived from an EMBL/GenBank/DDBJ whole genome shotgun (WGS) entry which is preliminary data.</text>
</comment>
<keyword evidence="2" id="KW-0449">Lipoprotein</keyword>
<dbReference type="Pfam" id="PF12741">
    <property type="entry name" value="SusD-like"/>
    <property type="match status" value="1"/>
</dbReference>
<dbReference type="Proteomes" id="UP000603506">
    <property type="component" value="Unassembled WGS sequence"/>
</dbReference>
<name>A0ABS1YWF3_9FLAO</name>
<dbReference type="EMBL" id="JAEUAH010000006">
    <property type="protein sequence ID" value="MBM0650330.1"/>
    <property type="molecule type" value="Genomic_DNA"/>
</dbReference>
<feature type="chain" id="PRO_5046936931" evidence="1">
    <location>
        <begin position="27"/>
        <end position="552"/>
    </location>
</feature>
<proteinExistence type="predicted"/>
<organism evidence="2 3">
    <name type="scientific">Capnocytophaga genosp. AHN8471</name>
    <dbReference type="NCBI Taxonomy" id="327574"/>
    <lineage>
        <taxon>Bacteria</taxon>
        <taxon>Pseudomonadati</taxon>
        <taxon>Bacteroidota</taxon>
        <taxon>Flavobacteriia</taxon>
        <taxon>Flavobacteriales</taxon>
        <taxon>Flavobacteriaceae</taxon>
        <taxon>Capnocytophaga</taxon>
    </lineage>
</organism>